<dbReference type="PANTHER" id="PTHR38791">
    <property type="entry name" value="ZN(II)2CYS6 TRANSCRIPTION FACTOR (EUROFUNG)-RELATED-RELATED"/>
    <property type="match status" value="1"/>
</dbReference>
<feature type="region of interest" description="Disordered" evidence="1">
    <location>
        <begin position="111"/>
        <end position="149"/>
    </location>
</feature>
<protein>
    <recommendedName>
        <fullName evidence="4">Zn(2)-C6 fungal-type domain-containing protein</fullName>
    </recommendedName>
</protein>
<feature type="compositionally biased region" description="Low complexity" evidence="1">
    <location>
        <begin position="118"/>
        <end position="130"/>
    </location>
</feature>
<reference evidence="2" key="1">
    <citation type="submission" date="2021-07" db="EMBL/GenBank/DDBJ databases">
        <authorList>
            <person name="Durling M."/>
        </authorList>
    </citation>
    <scope>NUCLEOTIDE SEQUENCE</scope>
</reference>
<proteinExistence type="predicted"/>
<dbReference type="OrthoDB" id="5429770at2759"/>
<dbReference type="Pfam" id="PF11951">
    <property type="entry name" value="Fungal_trans_2"/>
    <property type="match status" value="1"/>
</dbReference>
<sequence length="600" mass="67196">MVFCGKPSGGCHACRARKTRVSRIGIYVKNSVILVLEGQALLLNRLLSSRFFTDQPQCDKIDIAEGGCTQCKRAKRTCPGYRIAGELIFRDESSNVVRKFKATEARHKKALAGRRHFAASSSSAQSTTSSPRVSESDQEEKYQSEISVTSPEVVQQDQLSLSYSLAPNLEDRATSFFAFHYILDPKGPSKPLMDRATDLFQNQHLDESLLASMRAVGLAAYSHTAHAPSLMNNAKYQYLRAIQFTNAAIRNPEDVKKDSTLMAIQILAIFETVTGCRQRSLKDWIEHVYGAAAVIRLRGPEQVQTLGGRRLLLHAVSNILINCVYRGIRLPEHLREYLFETFKQSAESRLEYLLMDVMVRFADLRAGVQDGSVTGLANILSSALEMDSVLLKLYTNPPPGWEYKTILTDAQTDVIFDGRYHIYSDHLVALMWNWLRTLRIMLNGMIREILLNGFTATPPLFTHVKYTAQFQTATETIFALQGDILASVPQHVGRGNPPRSMATQAHSDNIEEVPPITMSEASSLIWPLWFAGNMANATDKIREFTLRILHSIGDIQGVRQAHVLANLLQTKSAIRVWDMQRETAHPSRSALLIQDSLKTS</sequence>
<dbReference type="PANTHER" id="PTHR38791:SF5">
    <property type="entry name" value="TRANSCRIPTION FACTOR DBAG-RELATED"/>
    <property type="match status" value="1"/>
</dbReference>
<evidence type="ECO:0008006" key="4">
    <source>
        <dbReference type="Google" id="ProtNLM"/>
    </source>
</evidence>
<evidence type="ECO:0000256" key="1">
    <source>
        <dbReference type="SAM" id="MobiDB-lite"/>
    </source>
</evidence>
<dbReference type="AlphaFoldDB" id="A0A9N9Q2Y5"/>
<evidence type="ECO:0000313" key="2">
    <source>
        <dbReference type="EMBL" id="CAG8977730.1"/>
    </source>
</evidence>
<dbReference type="Proteomes" id="UP000701801">
    <property type="component" value="Unassembled WGS sequence"/>
</dbReference>
<organism evidence="2 3">
    <name type="scientific">Hymenoscyphus albidus</name>
    <dbReference type="NCBI Taxonomy" id="595503"/>
    <lineage>
        <taxon>Eukaryota</taxon>
        <taxon>Fungi</taxon>
        <taxon>Dikarya</taxon>
        <taxon>Ascomycota</taxon>
        <taxon>Pezizomycotina</taxon>
        <taxon>Leotiomycetes</taxon>
        <taxon>Helotiales</taxon>
        <taxon>Helotiaceae</taxon>
        <taxon>Hymenoscyphus</taxon>
    </lineage>
</organism>
<dbReference type="InterPro" id="IPR021858">
    <property type="entry name" value="Fun_TF"/>
</dbReference>
<accession>A0A9N9Q2Y5</accession>
<gene>
    <name evidence="2" type="ORF">HYALB_00012165</name>
</gene>
<keyword evidence="3" id="KW-1185">Reference proteome</keyword>
<name>A0A9N9Q2Y5_9HELO</name>
<dbReference type="EMBL" id="CAJVRM010000231">
    <property type="protein sequence ID" value="CAG8977730.1"/>
    <property type="molecule type" value="Genomic_DNA"/>
</dbReference>
<comment type="caution">
    <text evidence="2">The sequence shown here is derived from an EMBL/GenBank/DDBJ whole genome shotgun (WGS) entry which is preliminary data.</text>
</comment>
<dbReference type="InterPro" id="IPR053175">
    <property type="entry name" value="DHMBA_Reg_Transcription_Factor"/>
</dbReference>
<evidence type="ECO:0000313" key="3">
    <source>
        <dbReference type="Proteomes" id="UP000701801"/>
    </source>
</evidence>